<dbReference type="KEGG" id="pdj:D0907_16245"/>
<evidence type="ECO:0000313" key="1">
    <source>
        <dbReference type="EMBL" id="AXV66739.1"/>
    </source>
</evidence>
<dbReference type="EMBL" id="CP032090">
    <property type="protein sequence ID" value="AXV66739.1"/>
    <property type="molecule type" value="Genomic_DNA"/>
</dbReference>
<dbReference type="AlphaFoldDB" id="A0AAD0S259"/>
<proteinExistence type="predicted"/>
<organism evidence="1 4">
    <name type="scientific">Pseudoalteromonas lipolytica</name>
    <dbReference type="NCBI Taxonomy" id="570156"/>
    <lineage>
        <taxon>Bacteria</taxon>
        <taxon>Pseudomonadati</taxon>
        <taxon>Pseudomonadota</taxon>
        <taxon>Gammaproteobacteria</taxon>
        <taxon>Alteromonadales</taxon>
        <taxon>Pseudoalteromonadaceae</taxon>
        <taxon>Pseudoalteromonas</taxon>
    </lineage>
</organism>
<accession>A0AAD0S259</accession>
<evidence type="ECO:0000313" key="3">
    <source>
        <dbReference type="Proteomes" id="UP000183805"/>
    </source>
</evidence>
<sequence length="226" mass="26687">MSYLINSSKPISSVHQLQSEGGQYIELAEAGYQIPIVWLMFFNEDDFIESKIEYMDGEGNLHYDTISLPCTTVKKAKENIENSHRFFTELFQEPEIAIGYLDKTIALFDELEYEYLILDASEYFYMNIDDAEWHLFRNAFLRNEKAKRFIFEYSGYDEAYLPYPVEEFYSNPHLDDYDRMNNSTALNPAFSDPSYRIRYPHETASSALSKADTASNKKWWQFWKSE</sequence>
<evidence type="ECO:0000313" key="4">
    <source>
        <dbReference type="Proteomes" id="UP000264605"/>
    </source>
</evidence>
<dbReference type="Proteomes" id="UP000264605">
    <property type="component" value="Chromosome"/>
</dbReference>
<gene>
    <name evidence="1" type="ORF">D0907_16245</name>
    <name evidence="2" type="ORF">SAMN04487854_11495</name>
</gene>
<reference evidence="2 3" key="1">
    <citation type="submission" date="2016-10" db="EMBL/GenBank/DDBJ databases">
        <authorList>
            <person name="Varghese N."/>
            <person name="Submissions S."/>
        </authorList>
    </citation>
    <scope>NUCLEOTIDE SEQUENCE [LARGE SCALE GENOMIC DNA]</scope>
    <source>
        <strain evidence="2 3">CGMCC 1.8499</strain>
    </source>
</reference>
<protein>
    <submittedName>
        <fullName evidence="1">Uncharacterized protein</fullName>
    </submittedName>
</protein>
<dbReference type="RefSeq" id="WP_074989528.1">
    <property type="nucleotide sequence ID" value="NZ_CP032090.1"/>
</dbReference>
<keyword evidence="3" id="KW-1185">Reference proteome</keyword>
<dbReference type="GeneID" id="99507033"/>
<dbReference type="Proteomes" id="UP000183805">
    <property type="component" value="Unassembled WGS sequence"/>
</dbReference>
<evidence type="ECO:0000313" key="2">
    <source>
        <dbReference type="EMBL" id="SFT90235.1"/>
    </source>
</evidence>
<name>A0AAD0S259_9GAMM</name>
<dbReference type="EMBL" id="FPAZ01000014">
    <property type="protein sequence ID" value="SFT90235.1"/>
    <property type="molecule type" value="Genomic_DNA"/>
</dbReference>
<reference evidence="1 4" key="2">
    <citation type="submission" date="2018-08" db="EMBL/GenBank/DDBJ databases">
        <title>Draft genome sequence of Pseudoalteromonas donghaensis HJ51.</title>
        <authorList>
            <person name="Oh J."/>
            <person name="Roh D."/>
        </authorList>
    </citation>
    <scope>NUCLEOTIDE SEQUENCE [LARGE SCALE GENOMIC DNA]</scope>
    <source>
        <strain evidence="1 4">HJ51</strain>
    </source>
</reference>